<evidence type="ECO:0000256" key="3">
    <source>
        <dbReference type="ARBA" id="ARBA00012438"/>
    </source>
</evidence>
<keyword evidence="4" id="KW-1003">Cell membrane</keyword>
<dbReference type="AlphaFoldDB" id="A0A7W2M6P4"/>
<dbReference type="PRINTS" id="PR00344">
    <property type="entry name" value="BCTRLSENSOR"/>
</dbReference>
<evidence type="ECO:0000313" key="17">
    <source>
        <dbReference type="EMBL" id="MBA6153486.1"/>
    </source>
</evidence>
<keyword evidence="11 14" id="KW-1133">Transmembrane helix</keyword>
<keyword evidence="18" id="KW-1185">Reference proteome</keyword>
<dbReference type="EC" id="2.7.13.3" evidence="3"/>
<dbReference type="Pfam" id="PF00512">
    <property type="entry name" value="HisKA"/>
    <property type="match status" value="1"/>
</dbReference>
<evidence type="ECO:0000256" key="11">
    <source>
        <dbReference type="ARBA" id="ARBA00022989"/>
    </source>
</evidence>
<name>A0A7W2M6P4_9FLAO</name>
<dbReference type="Proteomes" id="UP000541857">
    <property type="component" value="Unassembled WGS sequence"/>
</dbReference>
<dbReference type="GO" id="GO:0005524">
    <property type="term" value="F:ATP binding"/>
    <property type="evidence" value="ECO:0007669"/>
    <property type="project" value="UniProtKB-KW"/>
</dbReference>
<dbReference type="PROSITE" id="PS50885">
    <property type="entry name" value="HAMP"/>
    <property type="match status" value="1"/>
</dbReference>
<evidence type="ECO:0000259" key="15">
    <source>
        <dbReference type="PROSITE" id="PS50109"/>
    </source>
</evidence>
<evidence type="ECO:0000256" key="6">
    <source>
        <dbReference type="ARBA" id="ARBA00022679"/>
    </source>
</evidence>
<dbReference type="InterPro" id="IPR004358">
    <property type="entry name" value="Sig_transdc_His_kin-like_C"/>
</dbReference>
<evidence type="ECO:0000256" key="5">
    <source>
        <dbReference type="ARBA" id="ARBA00022553"/>
    </source>
</evidence>
<dbReference type="GO" id="GO:0000155">
    <property type="term" value="F:phosphorelay sensor kinase activity"/>
    <property type="evidence" value="ECO:0007669"/>
    <property type="project" value="InterPro"/>
</dbReference>
<keyword evidence="6" id="KW-0808">Transferase</keyword>
<evidence type="ECO:0000256" key="14">
    <source>
        <dbReference type="SAM" id="Phobius"/>
    </source>
</evidence>
<dbReference type="SMART" id="SM00304">
    <property type="entry name" value="HAMP"/>
    <property type="match status" value="1"/>
</dbReference>
<dbReference type="CDD" id="cd06225">
    <property type="entry name" value="HAMP"/>
    <property type="match status" value="1"/>
</dbReference>
<feature type="domain" description="Histidine kinase" evidence="15">
    <location>
        <begin position="239"/>
        <end position="456"/>
    </location>
</feature>
<dbReference type="CDD" id="cd00082">
    <property type="entry name" value="HisKA"/>
    <property type="match status" value="1"/>
</dbReference>
<dbReference type="Pfam" id="PF00672">
    <property type="entry name" value="HAMP"/>
    <property type="match status" value="1"/>
</dbReference>
<evidence type="ECO:0000256" key="7">
    <source>
        <dbReference type="ARBA" id="ARBA00022692"/>
    </source>
</evidence>
<keyword evidence="7 14" id="KW-0812">Transmembrane</keyword>
<dbReference type="InterPro" id="IPR003594">
    <property type="entry name" value="HATPase_dom"/>
</dbReference>
<dbReference type="SMART" id="SM00387">
    <property type="entry name" value="HATPase_c"/>
    <property type="match status" value="1"/>
</dbReference>
<evidence type="ECO:0000313" key="18">
    <source>
        <dbReference type="Proteomes" id="UP000541857"/>
    </source>
</evidence>
<evidence type="ECO:0000256" key="9">
    <source>
        <dbReference type="ARBA" id="ARBA00022777"/>
    </source>
</evidence>
<sequence length="461" mass="52829">MKTRTRLALLFTVITATILLAFAAVIYFSTQESREREFYALLKKEAVTKANLVFNAKVNPQTLQDIYRSNRQVLNEVEVAIYDQDFNLLYHDAVDIDFVKETKPMIDDIYKKGEIKFYQEGWQVVGMRFEFEDQTYIITATSYDQYGYNKLNNLLKTSIYVFVISIVFIYIAGVFFSKKAFEPISKMTEKAQEITATNLDLRLPSKDNKDELSELAQTFNAMLDRLEQSFEAQKHFVSNISHELRTPLAAIITELELSLGKERKSDDYKLAIQNSLKDAKKIVRLSNSLLDMAKASYDPSEISFKSVRIDEVLLDARQQVQQANPHYKIDIHFENDFENDDQISIYGNEYLLKVAFANLFENGCKFSDNQHSKASILFKDDSIQLKFSDRGIGISEIDLKNIFKPFYRGDNQKFADGNGIGLSLTKKIIDLHHGQISTSSQVSKGTVFKVSLKNLVDLPPL</sequence>
<organism evidence="17 18">
    <name type="scientific">Gelidibacter maritimus</name>
    <dbReference type="NCBI Taxonomy" id="2761487"/>
    <lineage>
        <taxon>Bacteria</taxon>
        <taxon>Pseudomonadati</taxon>
        <taxon>Bacteroidota</taxon>
        <taxon>Flavobacteriia</taxon>
        <taxon>Flavobacteriales</taxon>
        <taxon>Flavobacteriaceae</taxon>
        <taxon>Gelidibacter</taxon>
    </lineage>
</organism>
<dbReference type="InterPro" id="IPR003660">
    <property type="entry name" value="HAMP_dom"/>
</dbReference>
<evidence type="ECO:0000256" key="4">
    <source>
        <dbReference type="ARBA" id="ARBA00022475"/>
    </source>
</evidence>
<comment type="subcellular location">
    <subcellularLocation>
        <location evidence="2">Cell membrane</location>
        <topology evidence="2">Multi-pass membrane protein</topology>
    </subcellularLocation>
</comment>
<dbReference type="PANTHER" id="PTHR45528">
    <property type="entry name" value="SENSOR HISTIDINE KINASE CPXA"/>
    <property type="match status" value="1"/>
</dbReference>
<keyword evidence="5" id="KW-0597">Phosphoprotein</keyword>
<reference evidence="17 18" key="1">
    <citation type="submission" date="2020-07" db="EMBL/GenBank/DDBJ databases">
        <title>Bacterium isolated from marine sediment.</title>
        <authorList>
            <person name="Shang D."/>
        </authorList>
    </citation>
    <scope>NUCLEOTIDE SEQUENCE [LARGE SCALE GENOMIC DNA]</scope>
    <source>
        <strain evidence="17 18">F6074</strain>
    </source>
</reference>
<dbReference type="InterPro" id="IPR050398">
    <property type="entry name" value="HssS/ArlS-like"/>
</dbReference>
<comment type="catalytic activity">
    <reaction evidence="1">
        <text>ATP + protein L-histidine = ADP + protein N-phospho-L-histidine.</text>
        <dbReference type="EC" id="2.7.13.3"/>
    </reaction>
</comment>
<dbReference type="GO" id="GO:0005886">
    <property type="term" value="C:plasma membrane"/>
    <property type="evidence" value="ECO:0007669"/>
    <property type="project" value="UniProtKB-SubCell"/>
</dbReference>
<keyword evidence="10" id="KW-0067">ATP-binding</keyword>
<evidence type="ECO:0000256" key="10">
    <source>
        <dbReference type="ARBA" id="ARBA00022840"/>
    </source>
</evidence>
<accession>A0A7W2M6P4</accession>
<dbReference type="SUPFAM" id="SSF47384">
    <property type="entry name" value="Homodimeric domain of signal transducing histidine kinase"/>
    <property type="match status" value="1"/>
</dbReference>
<dbReference type="Gene3D" id="1.10.287.130">
    <property type="match status" value="1"/>
</dbReference>
<feature type="transmembrane region" description="Helical" evidence="14">
    <location>
        <begin position="159"/>
        <end position="177"/>
    </location>
</feature>
<dbReference type="Gene3D" id="3.30.565.10">
    <property type="entry name" value="Histidine kinase-like ATPase, C-terminal domain"/>
    <property type="match status" value="1"/>
</dbReference>
<keyword evidence="13 14" id="KW-0472">Membrane</keyword>
<proteinExistence type="predicted"/>
<dbReference type="Pfam" id="PF02518">
    <property type="entry name" value="HATPase_c"/>
    <property type="match status" value="1"/>
</dbReference>
<dbReference type="Gene3D" id="6.10.340.10">
    <property type="match status" value="1"/>
</dbReference>
<evidence type="ECO:0000256" key="2">
    <source>
        <dbReference type="ARBA" id="ARBA00004651"/>
    </source>
</evidence>
<dbReference type="InterPro" id="IPR003661">
    <property type="entry name" value="HisK_dim/P_dom"/>
</dbReference>
<protein>
    <recommendedName>
        <fullName evidence="3">histidine kinase</fullName>
        <ecNumber evidence="3">2.7.13.3</ecNumber>
    </recommendedName>
</protein>
<dbReference type="EMBL" id="JACGLT010000009">
    <property type="protein sequence ID" value="MBA6153486.1"/>
    <property type="molecule type" value="Genomic_DNA"/>
</dbReference>
<gene>
    <name evidence="17" type="ORF">H3Z82_12185</name>
</gene>
<keyword evidence="12" id="KW-0902">Two-component regulatory system</keyword>
<dbReference type="SMART" id="SM00388">
    <property type="entry name" value="HisKA"/>
    <property type="match status" value="1"/>
</dbReference>
<evidence type="ECO:0000259" key="16">
    <source>
        <dbReference type="PROSITE" id="PS50885"/>
    </source>
</evidence>
<dbReference type="PROSITE" id="PS50109">
    <property type="entry name" value="HIS_KIN"/>
    <property type="match status" value="1"/>
</dbReference>
<evidence type="ECO:0000256" key="1">
    <source>
        <dbReference type="ARBA" id="ARBA00000085"/>
    </source>
</evidence>
<dbReference type="InterPro" id="IPR005467">
    <property type="entry name" value="His_kinase_dom"/>
</dbReference>
<dbReference type="InterPro" id="IPR036890">
    <property type="entry name" value="HATPase_C_sf"/>
</dbReference>
<feature type="domain" description="HAMP" evidence="16">
    <location>
        <begin position="178"/>
        <end position="231"/>
    </location>
</feature>
<dbReference type="SUPFAM" id="SSF55874">
    <property type="entry name" value="ATPase domain of HSP90 chaperone/DNA topoisomerase II/histidine kinase"/>
    <property type="match status" value="1"/>
</dbReference>
<dbReference type="RefSeq" id="WP_182205787.1">
    <property type="nucleotide sequence ID" value="NZ_JACGLT010000009.1"/>
</dbReference>
<evidence type="ECO:0000256" key="13">
    <source>
        <dbReference type="ARBA" id="ARBA00023136"/>
    </source>
</evidence>
<comment type="caution">
    <text evidence="17">The sequence shown here is derived from an EMBL/GenBank/DDBJ whole genome shotgun (WGS) entry which is preliminary data.</text>
</comment>
<dbReference type="SUPFAM" id="SSF158472">
    <property type="entry name" value="HAMP domain-like"/>
    <property type="match status" value="1"/>
</dbReference>
<dbReference type="InterPro" id="IPR036097">
    <property type="entry name" value="HisK_dim/P_sf"/>
</dbReference>
<dbReference type="PANTHER" id="PTHR45528:SF1">
    <property type="entry name" value="SENSOR HISTIDINE KINASE CPXA"/>
    <property type="match status" value="1"/>
</dbReference>
<keyword evidence="8" id="KW-0547">Nucleotide-binding</keyword>
<keyword evidence="9 17" id="KW-0418">Kinase</keyword>
<evidence type="ECO:0000256" key="8">
    <source>
        <dbReference type="ARBA" id="ARBA00022741"/>
    </source>
</evidence>
<evidence type="ECO:0000256" key="12">
    <source>
        <dbReference type="ARBA" id="ARBA00023012"/>
    </source>
</evidence>